<feature type="chain" id="PRO_5010253431" description="DUF547 domain-containing protein" evidence="1">
    <location>
        <begin position="28"/>
        <end position="251"/>
    </location>
</feature>
<protein>
    <recommendedName>
        <fullName evidence="2">DUF547 domain-containing protein</fullName>
    </recommendedName>
</protein>
<keyword evidence="1" id="KW-0732">Signal</keyword>
<feature type="signal peptide" evidence="1">
    <location>
        <begin position="1"/>
        <end position="27"/>
    </location>
</feature>
<name>A0A1I7KIB9_9BACT</name>
<sequence length="251" mass="28616">MMKKTFLYLFLLFVPAAVILPVSSASAAAVTQDNFYTSTTELLQRHVKQGQVNYRSLQQDGQKLKQLVQQVAAYNLSNASAAERKAFYINAYNLLVLQQVLEHYPLKSVMDVKGFFDGNKYKVAGESLTLNQLEKQKLLEPFNDARVHFAVVCAAKSCPPLLSEAYTPQKVEQQLQAQAERTLQGKQFIKVQPQNRKVLVSEIFNWYKSDFGSSNNSILAYINRYRTQAVPKNYDLGYYTYNWQLNDISGK</sequence>
<keyword evidence="4" id="KW-1185">Reference proteome</keyword>
<evidence type="ECO:0000259" key="2">
    <source>
        <dbReference type="Pfam" id="PF04784"/>
    </source>
</evidence>
<evidence type="ECO:0000313" key="4">
    <source>
        <dbReference type="Proteomes" id="UP000182491"/>
    </source>
</evidence>
<reference evidence="4" key="1">
    <citation type="submission" date="2016-10" db="EMBL/GenBank/DDBJ databases">
        <authorList>
            <person name="Varghese N."/>
        </authorList>
    </citation>
    <scope>NUCLEOTIDE SEQUENCE [LARGE SCALE GENOMIC DNA]</scope>
    <source>
        <strain evidence="4">DSM 18820</strain>
    </source>
</reference>
<evidence type="ECO:0000313" key="3">
    <source>
        <dbReference type="EMBL" id="SFU97142.1"/>
    </source>
</evidence>
<dbReference type="PANTHER" id="PTHR46361:SF3">
    <property type="entry name" value="ELECTRON CARRIER_ PROTEIN DISULFIDE OXIDOREDUCTASE"/>
    <property type="match status" value="1"/>
</dbReference>
<dbReference type="EMBL" id="FPCA01000005">
    <property type="protein sequence ID" value="SFU97142.1"/>
    <property type="molecule type" value="Genomic_DNA"/>
</dbReference>
<gene>
    <name evidence="3" type="ORF">SAMN04487941_3774</name>
</gene>
<proteinExistence type="predicted"/>
<dbReference type="PANTHER" id="PTHR46361">
    <property type="entry name" value="ELECTRON CARRIER/ PROTEIN DISULFIDE OXIDOREDUCTASE"/>
    <property type="match status" value="1"/>
</dbReference>
<accession>A0A1I7KIB9</accession>
<dbReference type="OrthoDB" id="526867at2"/>
<dbReference type="InterPro" id="IPR006869">
    <property type="entry name" value="DUF547"/>
</dbReference>
<dbReference type="Pfam" id="PF04784">
    <property type="entry name" value="DUF547"/>
    <property type="match status" value="1"/>
</dbReference>
<dbReference type="RefSeq" id="WP_082815265.1">
    <property type="nucleotide sequence ID" value="NZ_BMXC01000006.1"/>
</dbReference>
<evidence type="ECO:0000256" key="1">
    <source>
        <dbReference type="SAM" id="SignalP"/>
    </source>
</evidence>
<organism evidence="3 4">
    <name type="scientific">Pontibacter akesuensis</name>
    <dbReference type="NCBI Taxonomy" id="388950"/>
    <lineage>
        <taxon>Bacteria</taxon>
        <taxon>Pseudomonadati</taxon>
        <taxon>Bacteroidota</taxon>
        <taxon>Cytophagia</taxon>
        <taxon>Cytophagales</taxon>
        <taxon>Hymenobacteraceae</taxon>
        <taxon>Pontibacter</taxon>
    </lineage>
</organism>
<feature type="domain" description="DUF547" evidence="2">
    <location>
        <begin position="77"/>
        <end position="181"/>
    </location>
</feature>
<dbReference type="AlphaFoldDB" id="A0A1I7KIB9"/>
<dbReference type="STRING" id="388950.GCA_001611675_03110"/>
<dbReference type="Proteomes" id="UP000182491">
    <property type="component" value="Unassembled WGS sequence"/>
</dbReference>